<reference evidence="6" key="1">
    <citation type="journal article" date="2019" name="Int. J. Syst. Evol. Microbiol.">
        <title>The Global Catalogue of Microorganisms (GCM) 10K type strain sequencing project: providing services to taxonomists for standard genome sequencing and annotation.</title>
        <authorList>
            <consortium name="The Broad Institute Genomics Platform"/>
            <consortium name="The Broad Institute Genome Sequencing Center for Infectious Disease"/>
            <person name="Wu L."/>
            <person name="Ma J."/>
        </authorList>
    </citation>
    <scope>NUCLEOTIDE SEQUENCE [LARGE SCALE GENOMIC DNA]</scope>
    <source>
        <strain evidence="6">CGMCC 4.1622</strain>
    </source>
</reference>
<dbReference type="PANTHER" id="PTHR45527">
    <property type="entry name" value="NONRIBOSOMAL PEPTIDE SYNTHETASE"/>
    <property type="match status" value="1"/>
</dbReference>
<comment type="caution">
    <text evidence="5">The sequence shown here is derived from an EMBL/GenBank/DDBJ whole genome shotgun (WGS) entry which is preliminary data.</text>
</comment>
<evidence type="ECO:0000313" key="6">
    <source>
        <dbReference type="Proteomes" id="UP001596066"/>
    </source>
</evidence>
<dbReference type="InterPro" id="IPR023213">
    <property type="entry name" value="CAT-like_dom_sf"/>
</dbReference>
<dbReference type="Gene3D" id="3.30.559.30">
    <property type="entry name" value="Nonribosomal peptide synthetase, condensation domain"/>
    <property type="match status" value="1"/>
</dbReference>
<dbReference type="Gene3D" id="3.30.559.10">
    <property type="entry name" value="Chloramphenicol acetyltransferase-like domain"/>
    <property type="match status" value="1"/>
</dbReference>
<dbReference type="PANTHER" id="PTHR45527:SF1">
    <property type="entry name" value="FATTY ACID SYNTHASE"/>
    <property type="match status" value="1"/>
</dbReference>
<keyword evidence="6" id="KW-1185">Reference proteome</keyword>
<evidence type="ECO:0000256" key="3">
    <source>
        <dbReference type="ARBA" id="ARBA00022553"/>
    </source>
</evidence>
<sequence length="515" mass="55997">MSPTELALAALWRRLLGVPRIAPGDDFFALGGDSFRATRLAAQVERTFGVEAGATLAFDRPVLRGQAAWIEARTAAPADVDRPAAATAPAGVPLTTQQIEFLDWMAATTPPRDPGAICTAIRIREPFDPEVLRRALDALTDRHAPLRTVPTREADGRLTVATADRLPTDLAVVDAPGATAEERELAAVAAARAERGRVGDLVRDPLVRALVIRLAADDAVLVLSVHHFVFDGWSLGVLLRELGLLYSAFRTGAGSPLRPLPLDHDGYCAWTAERWRRNRPFWTAELAGAPRALEPFPGRRRTDRFSRRRHPFTVDAALADRLRLRARALGGTGFMAAAACWIGVLADWSGRTDLVLMSPVPGRTAAEHDALIGCLVQSLLLRVDVSGEPSFTEVLKRFRTTALAAADHQFHAYHETARQVPHPARIHYEAWGTGPFLPGLRSEPFPLPREQETLDWPTPGGEDDLSTPELIVEEQPDGSLAAAVVYNHHAFDPQTAARLADAFLARVEAAATAQE</sequence>
<comment type="cofactor">
    <cofactor evidence="1">
        <name>pantetheine 4'-phosphate</name>
        <dbReference type="ChEBI" id="CHEBI:47942"/>
    </cofactor>
</comment>
<evidence type="ECO:0000256" key="1">
    <source>
        <dbReference type="ARBA" id="ARBA00001957"/>
    </source>
</evidence>
<dbReference type="InterPro" id="IPR020806">
    <property type="entry name" value="PKS_PP-bd"/>
</dbReference>
<feature type="domain" description="Carrier" evidence="4">
    <location>
        <begin position="1"/>
        <end position="74"/>
    </location>
</feature>
<dbReference type="SUPFAM" id="SSF47336">
    <property type="entry name" value="ACP-like"/>
    <property type="match status" value="1"/>
</dbReference>
<dbReference type="InterPro" id="IPR001242">
    <property type="entry name" value="Condensation_dom"/>
</dbReference>
<keyword evidence="2" id="KW-0596">Phosphopantetheine</keyword>
<keyword evidence="3" id="KW-0597">Phosphoprotein</keyword>
<dbReference type="RefSeq" id="WP_346144832.1">
    <property type="nucleotide sequence ID" value="NZ_BAAAUA010000018.1"/>
</dbReference>
<dbReference type="SUPFAM" id="SSF52777">
    <property type="entry name" value="CoA-dependent acyltransferases"/>
    <property type="match status" value="2"/>
</dbReference>
<dbReference type="EMBL" id="JBHSOC010000064">
    <property type="protein sequence ID" value="MFC5645199.1"/>
    <property type="molecule type" value="Genomic_DNA"/>
</dbReference>
<dbReference type="InterPro" id="IPR009081">
    <property type="entry name" value="PP-bd_ACP"/>
</dbReference>
<name>A0ABW0VKC8_9ACTN</name>
<evidence type="ECO:0000256" key="2">
    <source>
        <dbReference type="ARBA" id="ARBA00022450"/>
    </source>
</evidence>
<evidence type="ECO:0000259" key="4">
    <source>
        <dbReference type="PROSITE" id="PS50075"/>
    </source>
</evidence>
<proteinExistence type="predicted"/>
<protein>
    <submittedName>
        <fullName evidence="5">Condensation domain-containing protein</fullName>
    </submittedName>
</protein>
<dbReference type="Proteomes" id="UP001596066">
    <property type="component" value="Unassembled WGS sequence"/>
</dbReference>
<dbReference type="PROSITE" id="PS50075">
    <property type="entry name" value="CARRIER"/>
    <property type="match status" value="1"/>
</dbReference>
<dbReference type="SMART" id="SM00823">
    <property type="entry name" value="PKS_PP"/>
    <property type="match status" value="1"/>
</dbReference>
<dbReference type="Pfam" id="PF00550">
    <property type="entry name" value="PP-binding"/>
    <property type="match status" value="1"/>
</dbReference>
<dbReference type="InterPro" id="IPR036736">
    <property type="entry name" value="ACP-like_sf"/>
</dbReference>
<organism evidence="5 6">
    <name type="scientific">Kitasatospora cinereorecta</name>
    <dbReference type="NCBI Taxonomy" id="285560"/>
    <lineage>
        <taxon>Bacteria</taxon>
        <taxon>Bacillati</taxon>
        <taxon>Actinomycetota</taxon>
        <taxon>Actinomycetes</taxon>
        <taxon>Kitasatosporales</taxon>
        <taxon>Streptomycetaceae</taxon>
        <taxon>Kitasatospora</taxon>
    </lineage>
</organism>
<evidence type="ECO:0000313" key="5">
    <source>
        <dbReference type="EMBL" id="MFC5645199.1"/>
    </source>
</evidence>
<accession>A0ABW0VKC8</accession>
<gene>
    <name evidence="5" type="ORF">ACFPZF_28090</name>
</gene>
<dbReference type="Gene3D" id="1.10.1200.10">
    <property type="entry name" value="ACP-like"/>
    <property type="match status" value="1"/>
</dbReference>
<dbReference type="Pfam" id="PF00668">
    <property type="entry name" value="Condensation"/>
    <property type="match status" value="1"/>
</dbReference>